<keyword evidence="2" id="KW-1185">Reference proteome</keyword>
<dbReference type="RefSeq" id="WP_169067939.1">
    <property type="nucleotide sequence ID" value="NZ_SPMY01000056.1"/>
</dbReference>
<organism evidence="1 2">
    <name type="scientific">Candidatus Accumulibacter phosphatis</name>
    <dbReference type="NCBI Taxonomy" id="327160"/>
    <lineage>
        <taxon>Bacteria</taxon>
        <taxon>Pseudomonadati</taxon>
        <taxon>Pseudomonadota</taxon>
        <taxon>Betaproteobacteria</taxon>
        <taxon>Candidatus Accumulibacter</taxon>
    </lineage>
</organism>
<proteinExistence type="predicted"/>
<reference evidence="1 2" key="1">
    <citation type="submission" date="2019-03" db="EMBL/GenBank/DDBJ databases">
        <title>Metabolic reconstructions from genomes of highly enriched 'Candidatus Accumulibacter' and 'Candidatus Competibacter' bioreactor populations.</title>
        <authorList>
            <person name="Annavajhala M.K."/>
            <person name="Welles L."/>
            <person name="Abbas B."/>
            <person name="Sorokin D."/>
            <person name="Park H."/>
            <person name="Van Loosdrecht M."/>
            <person name="Chandran K."/>
        </authorList>
    </citation>
    <scope>NUCLEOTIDE SEQUENCE [LARGE SCALE GENOMIC DNA]</scope>
    <source>
        <strain evidence="1 2">SBR_S</strain>
    </source>
</reference>
<dbReference type="InterPro" id="IPR011990">
    <property type="entry name" value="TPR-like_helical_dom_sf"/>
</dbReference>
<protein>
    <recommendedName>
        <fullName evidence="3">Tetratricopeptide repeat protein</fullName>
    </recommendedName>
</protein>
<sequence>MAGTDLIHARALLWASLCIAWVRLGRGETAQLGDDALGIRKLARDVGDAQAEADAECILGDVLQAQGKLGEAQAAFAECLAINRRLAEQDPGNAG</sequence>
<gene>
    <name evidence="1" type="ORF">E4Q23_17935</name>
</gene>
<dbReference type="Gene3D" id="1.25.40.10">
    <property type="entry name" value="Tetratricopeptide repeat domain"/>
    <property type="match status" value="1"/>
</dbReference>
<comment type="caution">
    <text evidence="1">The sequence shown here is derived from an EMBL/GenBank/DDBJ whole genome shotgun (WGS) entry which is preliminary data.</text>
</comment>
<accession>A0ABX1U2R9</accession>
<dbReference type="EMBL" id="SPMY01000056">
    <property type="protein sequence ID" value="NMQ29482.1"/>
    <property type="molecule type" value="Genomic_DNA"/>
</dbReference>
<evidence type="ECO:0000313" key="1">
    <source>
        <dbReference type="EMBL" id="NMQ29482.1"/>
    </source>
</evidence>
<name>A0ABX1U2R9_9PROT</name>
<evidence type="ECO:0000313" key="2">
    <source>
        <dbReference type="Proteomes" id="UP000749010"/>
    </source>
</evidence>
<evidence type="ECO:0008006" key="3">
    <source>
        <dbReference type="Google" id="ProtNLM"/>
    </source>
</evidence>
<dbReference type="SUPFAM" id="SSF48452">
    <property type="entry name" value="TPR-like"/>
    <property type="match status" value="1"/>
</dbReference>
<dbReference type="Proteomes" id="UP000749010">
    <property type="component" value="Unassembled WGS sequence"/>
</dbReference>